<keyword evidence="1" id="KW-1133">Transmembrane helix</keyword>
<name>A0A381R494_9ZZZZ</name>
<keyword evidence="1" id="KW-0812">Transmembrane</keyword>
<sequence>MLKIYIILFFVFVSNNLHSQHYLELKKASKIKSFKFFPGEKIRFKLKNDENFTQGYITGISEDKLRFNYIEVSVSDIEIVDIRHKSSNFFKSGGKYIAGGSIAFFIIDFVNLSLVQKVKYKDVYNKDLLIGCSLSFSVGALLTFVKRKYFIKKKLNRIWVQKSL</sequence>
<evidence type="ECO:0000256" key="1">
    <source>
        <dbReference type="SAM" id="Phobius"/>
    </source>
</evidence>
<evidence type="ECO:0000313" key="2">
    <source>
        <dbReference type="EMBL" id="SUZ86522.1"/>
    </source>
</evidence>
<dbReference type="AlphaFoldDB" id="A0A381R494"/>
<reference evidence="2" key="1">
    <citation type="submission" date="2018-05" db="EMBL/GenBank/DDBJ databases">
        <authorList>
            <person name="Lanie J.A."/>
            <person name="Ng W.-L."/>
            <person name="Kazmierczak K.M."/>
            <person name="Andrzejewski T.M."/>
            <person name="Davidsen T.M."/>
            <person name="Wayne K.J."/>
            <person name="Tettelin H."/>
            <person name="Glass J.I."/>
            <person name="Rusch D."/>
            <person name="Podicherti R."/>
            <person name="Tsui H.-C.T."/>
            <person name="Winkler M.E."/>
        </authorList>
    </citation>
    <scope>NUCLEOTIDE SEQUENCE</scope>
</reference>
<feature type="transmembrane region" description="Helical" evidence="1">
    <location>
        <begin position="96"/>
        <end position="116"/>
    </location>
</feature>
<feature type="transmembrane region" description="Helical" evidence="1">
    <location>
        <begin position="128"/>
        <end position="145"/>
    </location>
</feature>
<organism evidence="2">
    <name type="scientific">marine metagenome</name>
    <dbReference type="NCBI Taxonomy" id="408172"/>
    <lineage>
        <taxon>unclassified sequences</taxon>
        <taxon>metagenomes</taxon>
        <taxon>ecological metagenomes</taxon>
    </lineage>
</organism>
<protein>
    <submittedName>
        <fullName evidence="2">Uncharacterized protein</fullName>
    </submittedName>
</protein>
<gene>
    <name evidence="2" type="ORF">METZ01_LOCUS39376</name>
</gene>
<proteinExistence type="predicted"/>
<dbReference type="EMBL" id="UINC01001685">
    <property type="protein sequence ID" value="SUZ86522.1"/>
    <property type="molecule type" value="Genomic_DNA"/>
</dbReference>
<accession>A0A381R494</accession>
<keyword evidence="1" id="KW-0472">Membrane</keyword>